<evidence type="ECO:0000256" key="1">
    <source>
        <dbReference type="SAM" id="SignalP"/>
    </source>
</evidence>
<keyword evidence="3" id="KW-1185">Reference proteome</keyword>
<gene>
    <name evidence="2" type="ORF">EXN75_06040</name>
</gene>
<reference evidence="2 3" key="1">
    <citation type="submission" date="2019-02" db="EMBL/GenBank/DDBJ databases">
        <title>Draft Genome Sequence of the Prevotella sp. BCRC 81118, Isolated from Human Feces.</title>
        <authorList>
            <person name="Huang C.-H."/>
        </authorList>
    </citation>
    <scope>NUCLEOTIDE SEQUENCE [LARGE SCALE GENOMIC DNA]</scope>
    <source>
        <strain evidence="2 3">BCRC 81118</strain>
    </source>
</reference>
<accession>A0A4Y8VQH4</accession>
<dbReference type="Proteomes" id="UP000297872">
    <property type="component" value="Unassembled WGS sequence"/>
</dbReference>
<dbReference type="AlphaFoldDB" id="A0A4Y8VQH4"/>
<name>A0A4Y8VQH4_9BACT</name>
<protein>
    <submittedName>
        <fullName evidence="2">Uncharacterized protein</fullName>
    </submittedName>
</protein>
<evidence type="ECO:0000313" key="3">
    <source>
        <dbReference type="Proteomes" id="UP000297872"/>
    </source>
</evidence>
<feature type="signal peptide" evidence="1">
    <location>
        <begin position="1"/>
        <end position="33"/>
    </location>
</feature>
<feature type="chain" id="PRO_5021198390" evidence="1">
    <location>
        <begin position="34"/>
        <end position="326"/>
    </location>
</feature>
<dbReference type="EMBL" id="SGVY01000011">
    <property type="protein sequence ID" value="TFH82667.1"/>
    <property type="molecule type" value="Genomic_DNA"/>
</dbReference>
<evidence type="ECO:0000313" key="2">
    <source>
        <dbReference type="EMBL" id="TFH82667.1"/>
    </source>
</evidence>
<proteinExistence type="predicted"/>
<keyword evidence="1" id="KW-0732">Signal</keyword>
<sequence length="326" mass="36419">MKFEKTIKRVKKRKAGIMITIMFLLLMPFSSSAQDFSVASFRLLPNDVSAFIDNVRDLNDEACALMKVEAPTDFAFSTPLGIVKRKDEVGEIWLYLPKGTKMLTLKHPEWGVIRDYKLDKPLESRMTYELKLNLPKPTITEVHDTIVEVKTVTDTITIPRTKPKMPLSIYTLATVALHQDGPSYGIFFAMMKRHGFFLHASSDLRTIGNTDGNCQKDGSIDTNGTKPYFTGETRHSNYTLTLGAIHHISRNIRFFEGIGYGRCATAWQRSESEGGGYLLNEGLTHKGVSAEAGVLASFNRFTMTASTMTIAGKQWEGCIGLGIKIF</sequence>
<dbReference type="RefSeq" id="WP_134843151.1">
    <property type="nucleotide sequence ID" value="NZ_SGVY01000011.1"/>
</dbReference>
<dbReference type="OrthoDB" id="1059077at2"/>
<organism evidence="2 3">
    <name type="scientific">Segatella hominis</name>
    <dbReference type="NCBI Taxonomy" id="2518605"/>
    <lineage>
        <taxon>Bacteria</taxon>
        <taxon>Pseudomonadati</taxon>
        <taxon>Bacteroidota</taxon>
        <taxon>Bacteroidia</taxon>
        <taxon>Bacteroidales</taxon>
        <taxon>Prevotellaceae</taxon>
        <taxon>Segatella</taxon>
    </lineage>
</organism>
<comment type="caution">
    <text evidence="2">The sequence shown here is derived from an EMBL/GenBank/DDBJ whole genome shotgun (WGS) entry which is preliminary data.</text>
</comment>
<dbReference type="GeneID" id="302994856"/>